<dbReference type="Pfam" id="PF00076">
    <property type="entry name" value="RRM_1"/>
    <property type="match status" value="1"/>
</dbReference>
<evidence type="ECO:0000313" key="6">
    <source>
        <dbReference type="EMBL" id="EUB58979.1"/>
    </source>
</evidence>
<protein>
    <submittedName>
        <fullName evidence="6">CUG-BP-and ETR-3-like factor 6</fullName>
    </submittedName>
</protein>
<dbReference type="OrthoDB" id="10065384at2759"/>
<gene>
    <name evidence="6" type="ORF">EGR_06198</name>
</gene>
<dbReference type="FunFam" id="3.30.70.330:FF:000383">
    <property type="entry name" value="Sex lethal, isoform D"/>
    <property type="match status" value="1"/>
</dbReference>
<evidence type="ECO:0000313" key="7">
    <source>
        <dbReference type="Proteomes" id="UP000019149"/>
    </source>
</evidence>
<dbReference type="AlphaFoldDB" id="W6UZC9"/>
<dbReference type="GO" id="GO:0009967">
    <property type="term" value="P:positive regulation of signal transduction"/>
    <property type="evidence" value="ECO:0007669"/>
    <property type="project" value="UniProtKB-ARBA"/>
</dbReference>
<organism evidence="6 7">
    <name type="scientific">Echinococcus granulosus</name>
    <name type="common">Hydatid tapeworm</name>
    <dbReference type="NCBI Taxonomy" id="6210"/>
    <lineage>
        <taxon>Eukaryota</taxon>
        <taxon>Metazoa</taxon>
        <taxon>Spiralia</taxon>
        <taxon>Lophotrochozoa</taxon>
        <taxon>Platyhelminthes</taxon>
        <taxon>Cestoda</taxon>
        <taxon>Eucestoda</taxon>
        <taxon>Cyclophyllidea</taxon>
        <taxon>Taeniidae</taxon>
        <taxon>Echinococcus</taxon>
        <taxon>Echinococcus granulosus group</taxon>
    </lineage>
</organism>
<dbReference type="SUPFAM" id="SSF54928">
    <property type="entry name" value="RNA-binding domain, RBD"/>
    <property type="match status" value="1"/>
</dbReference>
<evidence type="ECO:0000256" key="2">
    <source>
        <dbReference type="ARBA" id="ARBA00022884"/>
    </source>
</evidence>
<accession>W6UZC9</accession>
<keyword evidence="1" id="KW-0677">Repeat</keyword>
<dbReference type="InterPro" id="IPR012677">
    <property type="entry name" value="Nucleotide-bd_a/b_plait_sf"/>
</dbReference>
<dbReference type="OMA" id="CDAIDLF"/>
<dbReference type="InterPro" id="IPR035979">
    <property type="entry name" value="RBD_domain_sf"/>
</dbReference>
<dbReference type="RefSeq" id="XP_024350175.1">
    <property type="nucleotide sequence ID" value="XM_024495447.1"/>
</dbReference>
<dbReference type="InterPro" id="IPR000504">
    <property type="entry name" value="RRM_dom"/>
</dbReference>
<keyword evidence="7" id="KW-1185">Reference proteome</keyword>
<dbReference type="InterPro" id="IPR050502">
    <property type="entry name" value="Euk_RNA-bind_prot"/>
</dbReference>
<dbReference type="Gene3D" id="3.30.70.330">
    <property type="match status" value="1"/>
</dbReference>
<sequence length="359" mass="38143">MDANPSPTSTQHLNTTTKLASSKVAIVSRYQENGESSVSSAHVPDETGTDQALPSAENFSSTTPTTASGVPPVQEQVEDIYTPIFTAPPDSFSINTLPTAAVTLPLMRLKTTANIDVYAGSTANNAASTMDALYKPIKGQPIVVRPVTFAQSIAPSGTLQVGPAAQAMAINMAQPNPQQQQVFASLILNPLIPSQAIPYDGAVTQASALSYPQHSLLAAERQIPVQVLAAPLNQPSVAPGPVITGPEDCNLFINFLPQECDAIDLFKLFSPFGRIISTKIFVNRATYMSKCFGFVSYDNPSSAHRAITEMNGYVMGSKRLRVELKRPKGGTKGNSICVSLNFSTAIFTIAGRTVLSPIE</sequence>
<evidence type="ECO:0000256" key="3">
    <source>
        <dbReference type="PROSITE-ProRule" id="PRU00176"/>
    </source>
</evidence>
<evidence type="ECO:0000256" key="4">
    <source>
        <dbReference type="SAM" id="MobiDB-lite"/>
    </source>
</evidence>
<evidence type="ECO:0000256" key="1">
    <source>
        <dbReference type="ARBA" id="ARBA00022737"/>
    </source>
</evidence>
<evidence type="ECO:0000259" key="5">
    <source>
        <dbReference type="PROSITE" id="PS50102"/>
    </source>
</evidence>
<comment type="caution">
    <text evidence="6">The sequence shown here is derived from an EMBL/GenBank/DDBJ whole genome shotgun (WGS) entry which is preliminary data.</text>
</comment>
<feature type="compositionally biased region" description="Polar residues" evidence="4">
    <location>
        <begin position="49"/>
        <end position="68"/>
    </location>
</feature>
<dbReference type="Proteomes" id="UP000019149">
    <property type="component" value="Unassembled WGS sequence"/>
</dbReference>
<name>W6UZC9_ECHGR</name>
<dbReference type="PROSITE" id="PS50102">
    <property type="entry name" value="RRM"/>
    <property type="match status" value="1"/>
</dbReference>
<dbReference type="GO" id="GO:0005634">
    <property type="term" value="C:nucleus"/>
    <property type="evidence" value="ECO:0007669"/>
    <property type="project" value="TreeGrafter"/>
</dbReference>
<dbReference type="GO" id="GO:0005737">
    <property type="term" value="C:cytoplasm"/>
    <property type="evidence" value="ECO:0007669"/>
    <property type="project" value="UniProtKB-ARBA"/>
</dbReference>
<dbReference type="SMART" id="SM00360">
    <property type="entry name" value="RRM"/>
    <property type="match status" value="1"/>
</dbReference>
<dbReference type="GeneID" id="36341913"/>
<feature type="compositionally biased region" description="Polar residues" evidence="4">
    <location>
        <begin position="30"/>
        <end position="40"/>
    </location>
</feature>
<keyword evidence="2 3" id="KW-0694">RNA-binding</keyword>
<dbReference type="GO" id="GO:0010629">
    <property type="term" value="P:negative regulation of gene expression"/>
    <property type="evidence" value="ECO:0007669"/>
    <property type="project" value="UniProtKB-ARBA"/>
</dbReference>
<dbReference type="EMBL" id="APAU02000052">
    <property type="protein sequence ID" value="EUB58979.1"/>
    <property type="molecule type" value="Genomic_DNA"/>
</dbReference>
<dbReference type="STRING" id="6210.W6UZC9"/>
<dbReference type="KEGG" id="egl:EGR_06198"/>
<dbReference type="PANTHER" id="PTHR48025:SF1">
    <property type="entry name" value="RRM DOMAIN-CONTAINING PROTEIN"/>
    <property type="match status" value="1"/>
</dbReference>
<dbReference type="CTD" id="36341913"/>
<dbReference type="PANTHER" id="PTHR48025">
    <property type="entry name" value="OS02G0815200 PROTEIN"/>
    <property type="match status" value="1"/>
</dbReference>
<feature type="region of interest" description="Disordered" evidence="4">
    <location>
        <begin position="30"/>
        <end position="72"/>
    </location>
</feature>
<proteinExistence type="predicted"/>
<feature type="domain" description="RRM" evidence="5">
    <location>
        <begin position="249"/>
        <end position="327"/>
    </location>
</feature>
<reference evidence="6 7" key="1">
    <citation type="journal article" date="2013" name="Nat. Genet.">
        <title>The genome of the hydatid tapeworm Echinococcus granulosus.</title>
        <authorList>
            <person name="Zheng H."/>
            <person name="Zhang W."/>
            <person name="Zhang L."/>
            <person name="Zhang Z."/>
            <person name="Li J."/>
            <person name="Lu G."/>
            <person name="Zhu Y."/>
            <person name="Wang Y."/>
            <person name="Huang Y."/>
            <person name="Liu J."/>
            <person name="Kang H."/>
            <person name="Chen J."/>
            <person name="Wang L."/>
            <person name="Chen A."/>
            <person name="Yu S."/>
            <person name="Gao Z."/>
            <person name="Jin L."/>
            <person name="Gu W."/>
            <person name="Wang Z."/>
            <person name="Zhao L."/>
            <person name="Shi B."/>
            <person name="Wen H."/>
            <person name="Lin R."/>
            <person name="Jones M.K."/>
            <person name="Brejova B."/>
            <person name="Vinar T."/>
            <person name="Zhao G."/>
            <person name="McManus D.P."/>
            <person name="Chen Z."/>
            <person name="Zhou Y."/>
            <person name="Wang S."/>
        </authorList>
    </citation>
    <scope>NUCLEOTIDE SEQUENCE [LARGE SCALE GENOMIC DNA]</scope>
</reference>
<dbReference type="GO" id="GO:0003729">
    <property type="term" value="F:mRNA binding"/>
    <property type="evidence" value="ECO:0007669"/>
    <property type="project" value="TreeGrafter"/>
</dbReference>